<keyword evidence="4" id="KW-0675">Receptor</keyword>
<accession>A0AA43BEB6</accession>
<reference evidence="4" key="1">
    <citation type="submission" date="2022-09" db="EMBL/GenBank/DDBJ databases">
        <title>Intensive care unit water sources are persistently colonized with multi-drug resistant bacteria and are the site of extensive horizontal gene transfer of antibiotic resistance genes.</title>
        <authorList>
            <person name="Diorio-Toth L."/>
        </authorList>
    </citation>
    <scope>NUCLEOTIDE SEQUENCE</scope>
    <source>
        <strain evidence="4">GD03659</strain>
    </source>
</reference>
<evidence type="ECO:0000259" key="3">
    <source>
        <dbReference type="Pfam" id="PF07715"/>
    </source>
</evidence>
<dbReference type="GO" id="GO:0009279">
    <property type="term" value="C:cell outer membrane"/>
    <property type="evidence" value="ECO:0007669"/>
    <property type="project" value="UniProtKB-SubCell"/>
</dbReference>
<gene>
    <name evidence="4" type="ORF">N5J77_29120</name>
</gene>
<comment type="caution">
    <text evidence="4">The sequence shown here is derived from an EMBL/GenBank/DDBJ whole genome shotgun (WGS) entry which is preliminary data.</text>
</comment>
<comment type="subcellular location">
    <subcellularLocation>
        <location evidence="2">Cell outer membrane</location>
        <topology evidence="2">Multi-pass membrane protein</topology>
    </subcellularLocation>
</comment>
<evidence type="ECO:0000256" key="2">
    <source>
        <dbReference type="PROSITE-ProRule" id="PRU01360"/>
    </source>
</evidence>
<dbReference type="SUPFAM" id="SSF56935">
    <property type="entry name" value="Porins"/>
    <property type="match status" value="1"/>
</dbReference>
<protein>
    <submittedName>
        <fullName evidence="4">TonB-dependent receptor plug domain-containing protein</fullName>
    </submittedName>
</protein>
<dbReference type="Pfam" id="PF07715">
    <property type="entry name" value="Plug"/>
    <property type="match status" value="1"/>
</dbReference>
<comment type="similarity">
    <text evidence="2">Belongs to the TonB-dependent receptor family.</text>
</comment>
<name>A0AA43BEB6_SPHYA</name>
<organism evidence="4 5">
    <name type="scientific">Sphingobium yanoikuyae</name>
    <name type="common">Sphingomonas yanoikuyae</name>
    <dbReference type="NCBI Taxonomy" id="13690"/>
    <lineage>
        <taxon>Bacteria</taxon>
        <taxon>Pseudomonadati</taxon>
        <taxon>Pseudomonadota</taxon>
        <taxon>Alphaproteobacteria</taxon>
        <taxon>Sphingomonadales</taxon>
        <taxon>Sphingomonadaceae</taxon>
        <taxon>Sphingobium</taxon>
    </lineage>
</organism>
<evidence type="ECO:0000256" key="1">
    <source>
        <dbReference type="ARBA" id="ARBA00022729"/>
    </source>
</evidence>
<dbReference type="GO" id="GO:0044718">
    <property type="term" value="P:siderophore transmembrane transport"/>
    <property type="evidence" value="ECO:0007669"/>
    <property type="project" value="TreeGrafter"/>
</dbReference>
<evidence type="ECO:0000313" key="4">
    <source>
        <dbReference type="EMBL" id="MDH2135195.1"/>
    </source>
</evidence>
<proteinExistence type="inferred from homology"/>
<dbReference type="InterPro" id="IPR037066">
    <property type="entry name" value="Plug_dom_sf"/>
</dbReference>
<keyword evidence="2" id="KW-0813">Transport</keyword>
<keyword evidence="1" id="KW-0732">Signal</keyword>
<dbReference type="PANTHER" id="PTHR30069">
    <property type="entry name" value="TONB-DEPENDENT OUTER MEMBRANE RECEPTOR"/>
    <property type="match status" value="1"/>
</dbReference>
<dbReference type="GO" id="GO:0015344">
    <property type="term" value="F:siderophore uptake transmembrane transporter activity"/>
    <property type="evidence" value="ECO:0007669"/>
    <property type="project" value="TreeGrafter"/>
</dbReference>
<feature type="non-terminal residue" evidence="4">
    <location>
        <position position="189"/>
    </location>
</feature>
<dbReference type="InterPro" id="IPR039426">
    <property type="entry name" value="TonB-dep_rcpt-like"/>
</dbReference>
<keyword evidence="2" id="KW-0998">Cell outer membrane</keyword>
<sequence>MTDLPNTVAAVVAEDTTDVIEVIGARTKETLKIDRRTYQVRETPHSAQKNAVQLLRGLPAVTITPDDRILVLGSGITRIYVDGRPYIGDASQYLRTVHGSDIERIEVITNPSAQFSSEGAGGVINLVLRKTQVEGISGNASLEESSYGYVLADTTLNYKQGDWTYQLKAGGNIGTMARRTYRQQRSVER</sequence>
<dbReference type="EMBL" id="JAOCKX010000093">
    <property type="protein sequence ID" value="MDH2135195.1"/>
    <property type="molecule type" value="Genomic_DNA"/>
</dbReference>
<keyword evidence="2" id="KW-0472">Membrane</keyword>
<keyword evidence="2" id="KW-1134">Transmembrane beta strand</keyword>
<evidence type="ECO:0000313" key="5">
    <source>
        <dbReference type="Proteomes" id="UP001162318"/>
    </source>
</evidence>
<feature type="domain" description="TonB-dependent receptor plug" evidence="3">
    <location>
        <begin position="46"/>
        <end position="123"/>
    </location>
</feature>
<dbReference type="AlphaFoldDB" id="A0AA43BEB6"/>
<dbReference type="Proteomes" id="UP001162318">
    <property type="component" value="Unassembled WGS sequence"/>
</dbReference>
<dbReference type="RefSeq" id="WP_279776406.1">
    <property type="nucleotide sequence ID" value="NZ_JAOCKX010000093.1"/>
</dbReference>
<dbReference type="PROSITE" id="PS52016">
    <property type="entry name" value="TONB_DEPENDENT_REC_3"/>
    <property type="match status" value="1"/>
</dbReference>
<dbReference type="Gene3D" id="2.170.130.10">
    <property type="entry name" value="TonB-dependent receptor, plug domain"/>
    <property type="match status" value="1"/>
</dbReference>
<keyword evidence="2" id="KW-0812">Transmembrane</keyword>
<dbReference type="PANTHER" id="PTHR30069:SF29">
    <property type="entry name" value="HEMOGLOBIN AND HEMOGLOBIN-HAPTOGLOBIN-BINDING PROTEIN 1-RELATED"/>
    <property type="match status" value="1"/>
</dbReference>
<dbReference type="InterPro" id="IPR012910">
    <property type="entry name" value="Plug_dom"/>
</dbReference>